<dbReference type="EMBL" id="CH477492">
    <property type="protein sequence ID" value="EAT40007.1"/>
    <property type="molecule type" value="Genomic_DNA"/>
</dbReference>
<name>Q16ZE0_AEDAE</name>
<gene>
    <name evidence="1" type="ORF">AaeL_AAEL008230</name>
</gene>
<evidence type="ECO:0000313" key="2">
    <source>
        <dbReference type="Proteomes" id="UP000682892"/>
    </source>
</evidence>
<sequence>MAIQFDDEEAAGFCGIQCLDKNQFLSAGFHDHNNRLPAIAELYATCVNRWPLNSPED</sequence>
<accession>Q16ZE0</accession>
<dbReference type="AlphaFoldDB" id="Q16ZE0"/>
<reference evidence="1" key="1">
    <citation type="submission" date="2005-10" db="EMBL/GenBank/DDBJ databases">
        <authorList>
            <person name="Loftus B.J."/>
            <person name="Nene V.M."/>
            <person name="Hannick L.I."/>
            <person name="Bidwell S."/>
            <person name="Haas B."/>
            <person name="Amedeo P."/>
            <person name="Orvis J."/>
            <person name="Wortman J.R."/>
            <person name="White O.R."/>
            <person name="Salzberg S."/>
            <person name="Shumway M."/>
            <person name="Koo H."/>
            <person name="Zhao Y."/>
            <person name="Holmes M."/>
            <person name="Miller J."/>
            <person name="Schatz M."/>
            <person name="Pop M."/>
            <person name="Pai G."/>
            <person name="Utterback T."/>
            <person name="Rogers Y.-H."/>
            <person name="Kravitz S."/>
            <person name="Fraser C.M."/>
        </authorList>
    </citation>
    <scope>NUCLEOTIDE SEQUENCE</scope>
    <source>
        <strain evidence="1">Liverpool</strain>
    </source>
</reference>
<dbReference type="PaxDb" id="7159-AAEL008230-PA"/>
<protein>
    <submittedName>
        <fullName evidence="1">AAEL008230-PA</fullName>
    </submittedName>
</protein>
<proteinExistence type="predicted"/>
<evidence type="ECO:0000313" key="1">
    <source>
        <dbReference type="EMBL" id="EAT40007.1"/>
    </source>
</evidence>
<reference evidence="1" key="2">
    <citation type="journal article" date="2007" name="Science">
        <title>Genome sequence of Aedes aegypti, a major arbovirus vector.</title>
        <authorList>
            <person name="Nene V."/>
            <person name="Wortman J.R."/>
            <person name="Lawson D."/>
            <person name="Haas B."/>
            <person name="Kodira C."/>
            <person name="Tu Z.J."/>
            <person name="Loftus B."/>
            <person name="Xi Z."/>
            <person name="Megy K."/>
            <person name="Grabherr M."/>
            <person name="Ren Q."/>
            <person name="Zdobnov E.M."/>
            <person name="Lobo N.F."/>
            <person name="Campbell K.S."/>
            <person name="Brown S.E."/>
            <person name="Bonaldo M.F."/>
            <person name="Zhu J."/>
            <person name="Sinkins S.P."/>
            <person name="Hogenkamp D.G."/>
            <person name="Amedeo P."/>
            <person name="Arensburger P."/>
            <person name="Atkinson P.W."/>
            <person name="Bidwell S."/>
            <person name="Biedler J."/>
            <person name="Birney E."/>
            <person name="Bruggner R.V."/>
            <person name="Costas J."/>
            <person name="Coy M.R."/>
            <person name="Crabtree J."/>
            <person name="Crawford M."/>
            <person name="Debruyn B."/>
            <person name="Decaprio D."/>
            <person name="Eiglmeier K."/>
            <person name="Eisenstadt E."/>
            <person name="El-Dorry H."/>
            <person name="Gelbart W.M."/>
            <person name="Gomes S.L."/>
            <person name="Hammond M."/>
            <person name="Hannick L.I."/>
            <person name="Hogan J.R."/>
            <person name="Holmes M.H."/>
            <person name="Jaffe D."/>
            <person name="Johnston J.S."/>
            <person name="Kennedy R.C."/>
            <person name="Koo H."/>
            <person name="Kravitz S."/>
            <person name="Kriventseva E.V."/>
            <person name="Kulp D."/>
            <person name="Labutti K."/>
            <person name="Lee E."/>
            <person name="Li S."/>
            <person name="Lovin D.D."/>
            <person name="Mao C."/>
            <person name="Mauceli E."/>
            <person name="Menck C.F."/>
            <person name="Miller J.R."/>
            <person name="Montgomery P."/>
            <person name="Mori A."/>
            <person name="Nascimento A.L."/>
            <person name="Naveira H.F."/>
            <person name="Nusbaum C."/>
            <person name="O'leary S."/>
            <person name="Orvis J."/>
            <person name="Pertea M."/>
            <person name="Quesneville H."/>
            <person name="Reidenbach K.R."/>
            <person name="Rogers Y.H."/>
            <person name="Roth C.W."/>
            <person name="Schneider J.R."/>
            <person name="Schatz M."/>
            <person name="Shumway M."/>
            <person name="Stanke M."/>
            <person name="Stinson E.O."/>
            <person name="Tubio J.M."/>
            <person name="Vanzee J.P."/>
            <person name="Verjovski-Almeida S."/>
            <person name="Werner D."/>
            <person name="White O."/>
            <person name="Wyder S."/>
            <person name="Zeng Q."/>
            <person name="Zhao Q."/>
            <person name="Zhao Y."/>
            <person name="Hill C.A."/>
            <person name="Raikhel A.S."/>
            <person name="Soares M.B."/>
            <person name="Knudson D.L."/>
            <person name="Lee N.H."/>
            <person name="Galagan J."/>
            <person name="Salzberg S.L."/>
            <person name="Paulsen I.T."/>
            <person name="Dimopoulos G."/>
            <person name="Collins F.H."/>
            <person name="Birren B."/>
            <person name="Fraser-Liggett C.M."/>
            <person name="Severson D.W."/>
        </authorList>
    </citation>
    <scope>NUCLEOTIDE SEQUENCE [LARGE SCALE GENOMIC DNA]</scope>
    <source>
        <strain evidence="1">Liverpool</strain>
    </source>
</reference>
<dbReference type="Proteomes" id="UP000682892">
    <property type="component" value="Chromosome 2"/>
</dbReference>
<organism evidence="1 2">
    <name type="scientific">Aedes aegypti</name>
    <name type="common">Yellowfever mosquito</name>
    <name type="synonym">Culex aegypti</name>
    <dbReference type="NCBI Taxonomy" id="7159"/>
    <lineage>
        <taxon>Eukaryota</taxon>
        <taxon>Metazoa</taxon>
        <taxon>Ecdysozoa</taxon>
        <taxon>Arthropoda</taxon>
        <taxon>Hexapoda</taxon>
        <taxon>Insecta</taxon>
        <taxon>Pterygota</taxon>
        <taxon>Neoptera</taxon>
        <taxon>Endopterygota</taxon>
        <taxon>Diptera</taxon>
        <taxon>Nematocera</taxon>
        <taxon>Culicoidea</taxon>
        <taxon>Culicidae</taxon>
        <taxon>Culicinae</taxon>
        <taxon>Aedini</taxon>
        <taxon>Aedes</taxon>
        <taxon>Stegomyia</taxon>
    </lineage>
</organism>
<dbReference type="HOGENOM" id="CLU_2998252_0_0_1"/>
<reference evidence="1" key="3">
    <citation type="submission" date="2012-09" db="EMBL/GenBank/DDBJ databases">
        <authorList>
            <consortium name="VectorBase"/>
        </authorList>
    </citation>
    <scope>NUCLEOTIDE SEQUENCE</scope>
    <source>
        <strain evidence="1">Liverpool</strain>
    </source>
</reference>